<gene>
    <name evidence="1" type="ORF">GMARGA_LOCUS32791</name>
</gene>
<proteinExistence type="predicted"/>
<comment type="caution">
    <text evidence="1">The sequence shown here is derived from an EMBL/GenBank/DDBJ whole genome shotgun (WGS) entry which is preliminary data.</text>
</comment>
<reference evidence="1 2" key="1">
    <citation type="submission" date="2021-06" db="EMBL/GenBank/DDBJ databases">
        <authorList>
            <person name="Kallberg Y."/>
            <person name="Tangrot J."/>
            <person name="Rosling A."/>
        </authorList>
    </citation>
    <scope>NUCLEOTIDE SEQUENCE [LARGE SCALE GENOMIC DNA]</scope>
    <source>
        <strain evidence="1 2">120-4 pot B 10/14</strain>
    </source>
</reference>
<sequence>EASLKSLANSYYLNQVKGCVSELQLELFRILILAQLVTECFFL</sequence>
<dbReference type="Proteomes" id="UP000789901">
    <property type="component" value="Unassembled WGS sequence"/>
</dbReference>
<name>A0ABN7WMY6_GIGMA</name>
<feature type="non-terminal residue" evidence="1">
    <location>
        <position position="1"/>
    </location>
</feature>
<evidence type="ECO:0000313" key="1">
    <source>
        <dbReference type="EMBL" id="CAG8835922.1"/>
    </source>
</evidence>
<organism evidence="1 2">
    <name type="scientific">Gigaspora margarita</name>
    <dbReference type="NCBI Taxonomy" id="4874"/>
    <lineage>
        <taxon>Eukaryota</taxon>
        <taxon>Fungi</taxon>
        <taxon>Fungi incertae sedis</taxon>
        <taxon>Mucoromycota</taxon>
        <taxon>Glomeromycotina</taxon>
        <taxon>Glomeromycetes</taxon>
        <taxon>Diversisporales</taxon>
        <taxon>Gigasporaceae</taxon>
        <taxon>Gigaspora</taxon>
    </lineage>
</organism>
<evidence type="ECO:0000313" key="2">
    <source>
        <dbReference type="Proteomes" id="UP000789901"/>
    </source>
</evidence>
<accession>A0ABN7WMY6</accession>
<protein>
    <submittedName>
        <fullName evidence="1">43768_t:CDS:1</fullName>
    </submittedName>
</protein>
<keyword evidence="2" id="KW-1185">Reference proteome</keyword>
<dbReference type="EMBL" id="CAJVQB010052482">
    <property type="protein sequence ID" value="CAG8835922.1"/>
    <property type="molecule type" value="Genomic_DNA"/>
</dbReference>